<reference evidence="5" key="1">
    <citation type="submission" date="2020-07" db="EMBL/GenBank/DDBJ databases">
        <title>Vallitalea pronyensis genome.</title>
        <authorList>
            <person name="Postec A."/>
        </authorList>
    </citation>
    <scope>NUCLEOTIDE SEQUENCE</scope>
    <source>
        <strain evidence="5">FatNI3</strain>
    </source>
</reference>
<dbReference type="InterPro" id="IPR047057">
    <property type="entry name" value="MerR_fam"/>
</dbReference>
<dbReference type="Pfam" id="PF13411">
    <property type="entry name" value="MerR_1"/>
    <property type="match status" value="1"/>
</dbReference>
<feature type="domain" description="HTH merR-type" evidence="4">
    <location>
        <begin position="3"/>
        <end position="72"/>
    </location>
</feature>
<dbReference type="InterPro" id="IPR000551">
    <property type="entry name" value="MerR-type_HTH_dom"/>
</dbReference>
<accession>A0A8J8MJF5</accession>
<evidence type="ECO:0000259" key="4">
    <source>
        <dbReference type="PROSITE" id="PS50937"/>
    </source>
</evidence>
<evidence type="ECO:0000256" key="2">
    <source>
        <dbReference type="ARBA" id="ARBA00023125"/>
    </source>
</evidence>
<proteinExistence type="predicted"/>
<name>A0A8J8MJF5_9FIRM</name>
<dbReference type="KEGG" id="vpy:HZI73_09725"/>
<dbReference type="InterPro" id="IPR009061">
    <property type="entry name" value="DNA-bd_dom_put_sf"/>
</dbReference>
<keyword evidence="6" id="KW-1185">Reference proteome</keyword>
<dbReference type="GO" id="GO:0003700">
    <property type="term" value="F:DNA-binding transcription factor activity"/>
    <property type="evidence" value="ECO:0007669"/>
    <property type="project" value="InterPro"/>
</dbReference>
<dbReference type="PANTHER" id="PTHR30204">
    <property type="entry name" value="REDOX-CYCLING DRUG-SENSING TRANSCRIPTIONAL ACTIVATOR SOXR"/>
    <property type="match status" value="1"/>
</dbReference>
<keyword evidence="1" id="KW-0805">Transcription regulation</keyword>
<gene>
    <name evidence="5" type="ORF">HZI73_09725</name>
</gene>
<keyword evidence="3" id="KW-0804">Transcription</keyword>
<evidence type="ECO:0000256" key="1">
    <source>
        <dbReference type="ARBA" id="ARBA00023015"/>
    </source>
</evidence>
<protein>
    <submittedName>
        <fullName evidence="5">MerR family transcriptional regulator</fullName>
    </submittedName>
</protein>
<keyword evidence="2" id="KW-0238">DNA-binding</keyword>
<dbReference type="AlphaFoldDB" id="A0A8J8MJF5"/>
<dbReference type="PANTHER" id="PTHR30204:SF94">
    <property type="entry name" value="HEAVY METAL-DEPENDENT TRANSCRIPTIONAL REGULATOR HI_0293-RELATED"/>
    <property type="match status" value="1"/>
</dbReference>
<dbReference type="Gene3D" id="1.10.1660.10">
    <property type="match status" value="1"/>
</dbReference>
<dbReference type="EMBL" id="CP058649">
    <property type="protein sequence ID" value="QUI22561.1"/>
    <property type="molecule type" value="Genomic_DNA"/>
</dbReference>
<evidence type="ECO:0000313" key="5">
    <source>
        <dbReference type="EMBL" id="QUI22561.1"/>
    </source>
</evidence>
<dbReference type="PROSITE" id="PS50937">
    <property type="entry name" value="HTH_MERR_2"/>
    <property type="match status" value="1"/>
</dbReference>
<dbReference type="GO" id="GO:0003677">
    <property type="term" value="F:DNA binding"/>
    <property type="evidence" value="ECO:0007669"/>
    <property type="project" value="UniProtKB-KW"/>
</dbReference>
<dbReference type="CDD" id="cd00592">
    <property type="entry name" value="HTH_MerR-like"/>
    <property type="match status" value="1"/>
</dbReference>
<evidence type="ECO:0000256" key="3">
    <source>
        <dbReference type="ARBA" id="ARBA00023163"/>
    </source>
</evidence>
<sequence>MDLIKITELSKKLNISSRSLRYYEQVGLIKSIRPDHERYRYFDKQTVERLKQILILRKMQIPIKHIIHIYESDDMRTVVKVFMHKLDEIDNDVNALYKLRKIVNRFLETMHENGIDKISALPLLYEKMEKQLDRLEENIHQPITYKEIDLLSKELQKNIDIRIVELPKMRVLSSYLKDTHLTESNPDSFWTWINEHELPLGKVGNHAMFDFQSMSNPEEYQTVTMIALSNEFHNDSPYEDYLFEGGLFAVASTFVYDGLSACHDQIIEHFHHNKFYQVDYQHDGTFRHPSLIETVLSPDGKNDKVDIFVPIKKRVADDSLFDQVIMIDAITVDQVEKSSPILKSYNINLEDITPILNPSYTINEDGEAEYIAYIDKRVLSTNIKLPIPFRVDITFRVDTASLRLYHGKAAIGVNDGHIFDMGGNTKDLYVYTPVFGTEEIYSDKININRNGYNTLTWIVGEQYFTVILNGEIVHCGTNYPYMQTVNKKFEPHPVIIGSSSYDKVIIRSVRVSKVKQKKKNIIKEGELIMAARQSNNTLPNIYNLVTWHYGQNYVLNGCMAYLMACLGEKDYDYWFFSGVTGDNLTQVYGFKYADMHTCLSKVLFSEPYIQKIFDTCGYEQTYVTEKQLNANKEMFLQTAMAYIDKGIPIIARISNEPGYARIICGYEEFGKTLLYLDGDDKEAKKQKVEGDIKEDWIFVGSKKENIELAQIYRKAIMGIPNLITMPKTNNCTFGAQAFRDWAMDIEHGRFDGVTEDAFDQWRDHTVYVCNYATNCCCYEFLNRAIAHNPDMTFIKDIQDIYDNQKLVIMEKMKKVGGDFNVTLPTLKDREKRKKIAMVLREFAASYDDILAIFNQINT</sequence>
<evidence type="ECO:0000313" key="6">
    <source>
        <dbReference type="Proteomes" id="UP000683246"/>
    </source>
</evidence>
<dbReference type="SMART" id="SM00422">
    <property type="entry name" value="HTH_MERR"/>
    <property type="match status" value="1"/>
</dbReference>
<dbReference type="RefSeq" id="WP_212698051.1">
    <property type="nucleotide sequence ID" value="NZ_CP058649.1"/>
</dbReference>
<dbReference type="SUPFAM" id="SSF46955">
    <property type="entry name" value="Putative DNA-binding domain"/>
    <property type="match status" value="1"/>
</dbReference>
<organism evidence="5 6">
    <name type="scientific">Vallitalea pronyensis</name>
    <dbReference type="NCBI Taxonomy" id="1348613"/>
    <lineage>
        <taxon>Bacteria</taxon>
        <taxon>Bacillati</taxon>
        <taxon>Bacillota</taxon>
        <taxon>Clostridia</taxon>
        <taxon>Lachnospirales</taxon>
        <taxon>Vallitaleaceae</taxon>
        <taxon>Vallitalea</taxon>
    </lineage>
</organism>
<dbReference type="Proteomes" id="UP000683246">
    <property type="component" value="Chromosome"/>
</dbReference>